<organism evidence="1 2">
    <name type="scientific">Thermosulfurimonas dismutans</name>
    <dbReference type="NCBI Taxonomy" id="999894"/>
    <lineage>
        <taxon>Bacteria</taxon>
        <taxon>Pseudomonadati</taxon>
        <taxon>Thermodesulfobacteriota</taxon>
        <taxon>Thermodesulfobacteria</taxon>
        <taxon>Thermodesulfobacteriales</taxon>
        <taxon>Thermodesulfobacteriaceae</taxon>
        <taxon>Thermosulfurimonas</taxon>
    </lineage>
</organism>
<accession>A0A179D6X1</accession>
<evidence type="ECO:0000313" key="2">
    <source>
        <dbReference type="Proteomes" id="UP000078390"/>
    </source>
</evidence>
<sequence length="41" mass="4563">MIQSLLDDMVSDGILDGKPPFVISMGPSRDKIFETYGYLRG</sequence>
<comment type="caution">
    <text evidence="1">The sequence shown here is derived from an EMBL/GenBank/DDBJ whole genome shotgun (WGS) entry which is preliminary data.</text>
</comment>
<name>A0A179D6X1_9BACT</name>
<gene>
    <name evidence="1" type="ORF">TDIS_0353</name>
</gene>
<keyword evidence="2" id="KW-1185">Reference proteome</keyword>
<protein>
    <submittedName>
        <fullName evidence="1">Uncharacterized protein</fullName>
    </submittedName>
</protein>
<dbReference type="EMBL" id="LWLG01000001">
    <property type="protein sequence ID" value="OAQ21835.1"/>
    <property type="molecule type" value="Genomic_DNA"/>
</dbReference>
<dbReference type="Proteomes" id="UP000078390">
    <property type="component" value="Unassembled WGS sequence"/>
</dbReference>
<reference evidence="1 2" key="1">
    <citation type="submission" date="2016-04" db="EMBL/GenBank/DDBJ databases">
        <title>Genome analysis of Thermosulfurimonas dismutans, the first thermophilic sulfur-disproportionating bacterium of the phylum Thermodesulfobacteria.</title>
        <authorList>
            <person name="Mardanov A.V."/>
            <person name="Beletsky A.V."/>
            <person name="Kadnikov V.V."/>
            <person name="Slobodkin A.I."/>
            <person name="Ravin N.V."/>
        </authorList>
    </citation>
    <scope>NUCLEOTIDE SEQUENCE [LARGE SCALE GENOMIC DNA]</scope>
    <source>
        <strain evidence="1 2">S95</strain>
    </source>
</reference>
<evidence type="ECO:0000313" key="1">
    <source>
        <dbReference type="EMBL" id="OAQ21835.1"/>
    </source>
</evidence>
<dbReference type="STRING" id="999894.TDIS_0353"/>
<proteinExistence type="predicted"/>
<dbReference type="AlphaFoldDB" id="A0A179D6X1"/>